<dbReference type="SUPFAM" id="SSF160631">
    <property type="entry name" value="SMI1/KNR4-like"/>
    <property type="match status" value="1"/>
</dbReference>
<gene>
    <name evidence="2" type="ORF">CWI84_06170</name>
</gene>
<dbReference type="Gene3D" id="3.40.1580.10">
    <property type="entry name" value="SMI1/KNR4-like"/>
    <property type="match status" value="1"/>
</dbReference>
<dbReference type="InterPro" id="IPR037883">
    <property type="entry name" value="Knr4/Smi1-like_sf"/>
</dbReference>
<dbReference type="InterPro" id="IPR018958">
    <property type="entry name" value="Knr4/Smi1-like_dom"/>
</dbReference>
<sequence length="139" mass="16080">MPTDIINAINELKKNRIVLPKAQTLPNDETLDLYDNELGFCFPDDYRLFLKEASDSILNGKDALRVTDEMDSPRELIKIAKNAWQEGVPESWLPICEDNGNYYCITADGDVRYWSHDGPTDERWPDLATWIESVWLNEE</sequence>
<keyword evidence="3" id="KW-1185">Reference proteome</keyword>
<evidence type="ECO:0000313" key="3">
    <source>
        <dbReference type="Proteomes" id="UP000287996"/>
    </source>
</evidence>
<dbReference type="OrthoDB" id="8456590at2"/>
<reference evidence="2 3" key="1">
    <citation type="journal article" date="2011" name="Front. Microbiol.">
        <title>Genomic signatures of strain selection and enhancement in Bacillus atrophaeus var. globigii, a historical biowarfare simulant.</title>
        <authorList>
            <person name="Gibbons H.S."/>
            <person name="Broomall S.M."/>
            <person name="McNew L.A."/>
            <person name="Daligault H."/>
            <person name="Chapman C."/>
            <person name="Bruce D."/>
            <person name="Karavis M."/>
            <person name="Krepps M."/>
            <person name="McGregor P.A."/>
            <person name="Hong C."/>
            <person name="Park K.H."/>
            <person name="Akmal A."/>
            <person name="Feldman A."/>
            <person name="Lin J.S."/>
            <person name="Chang W.E."/>
            <person name="Higgs B.W."/>
            <person name="Demirev P."/>
            <person name="Lindquist J."/>
            <person name="Liem A."/>
            <person name="Fochler E."/>
            <person name="Read T.D."/>
            <person name="Tapia R."/>
            <person name="Johnson S."/>
            <person name="Bishop-Lilly K.A."/>
            <person name="Detter C."/>
            <person name="Han C."/>
            <person name="Sozhamannan S."/>
            <person name="Rosenzweig C.N."/>
            <person name="Skowronski E.W."/>
        </authorList>
    </citation>
    <scope>NUCLEOTIDE SEQUENCE [LARGE SCALE GENOMIC DNA]</scope>
    <source>
        <strain evidence="2 3">CC-PW-9</strain>
    </source>
</reference>
<organism evidence="2 3">
    <name type="scientific">Idiomarina tyrosinivorans</name>
    <dbReference type="NCBI Taxonomy" id="1445662"/>
    <lineage>
        <taxon>Bacteria</taxon>
        <taxon>Pseudomonadati</taxon>
        <taxon>Pseudomonadota</taxon>
        <taxon>Gammaproteobacteria</taxon>
        <taxon>Alteromonadales</taxon>
        <taxon>Idiomarinaceae</taxon>
        <taxon>Idiomarina</taxon>
    </lineage>
</organism>
<evidence type="ECO:0000259" key="1">
    <source>
        <dbReference type="SMART" id="SM00860"/>
    </source>
</evidence>
<dbReference type="Proteomes" id="UP000287996">
    <property type="component" value="Unassembled WGS sequence"/>
</dbReference>
<accession>A0A432ZR67</accession>
<dbReference type="EMBL" id="PIQH01000005">
    <property type="protein sequence ID" value="RUO80373.1"/>
    <property type="molecule type" value="Genomic_DNA"/>
</dbReference>
<name>A0A432ZR67_9GAMM</name>
<dbReference type="Pfam" id="PF14567">
    <property type="entry name" value="SUKH_5"/>
    <property type="match status" value="1"/>
</dbReference>
<dbReference type="RefSeq" id="WP_126841713.1">
    <property type="nucleotide sequence ID" value="NZ_PIQH01000005.1"/>
</dbReference>
<evidence type="ECO:0000313" key="2">
    <source>
        <dbReference type="EMBL" id="RUO80373.1"/>
    </source>
</evidence>
<feature type="domain" description="Knr4/Smi1-like" evidence="1">
    <location>
        <begin position="25"/>
        <end position="133"/>
    </location>
</feature>
<dbReference type="AlphaFoldDB" id="A0A432ZR67"/>
<comment type="caution">
    <text evidence="2">The sequence shown here is derived from an EMBL/GenBank/DDBJ whole genome shotgun (WGS) entry which is preliminary data.</text>
</comment>
<proteinExistence type="predicted"/>
<protein>
    <submittedName>
        <fullName evidence="2">SMI1/KNR4 family protein</fullName>
    </submittedName>
</protein>
<dbReference type="SMART" id="SM00860">
    <property type="entry name" value="SMI1_KNR4"/>
    <property type="match status" value="1"/>
</dbReference>